<reference evidence="1" key="2">
    <citation type="submission" date="2020-11" db="EMBL/GenBank/DDBJ databases">
        <authorList>
            <person name="McCartney M.A."/>
            <person name="Auch B."/>
            <person name="Kono T."/>
            <person name="Mallez S."/>
            <person name="Becker A."/>
            <person name="Gohl D.M."/>
            <person name="Silverstein K.A.T."/>
            <person name="Koren S."/>
            <person name="Bechman K.B."/>
            <person name="Herman A."/>
            <person name="Abrahante J.E."/>
            <person name="Garbe J."/>
        </authorList>
    </citation>
    <scope>NUCLEOTIDE SEQUENCE</scope>
    <source>
        <strain evidence="1">Duluth1</strain>
        <tissue evidence="1">Whole animal</tissue>
    </source>
</reference>
<sequence length="75" mass="8579">MVARVTLEHQVLAFMVEQSMTPTAQHLLWLSLAVQTCHSFMKAKDLRQALGTDQKLDRHNCSWIRLQLSKSELTG</sequence>
<evidence type="ECO:0000313" key="2">
    <source>
        <dbReference type="Proteomes" id="UP000828390"/>
    </source>
</evidence>
<organism evidence="1 2">
    <name type="scientific">Dreissena polymorpha</name>
    <name type="common">Zebra mussel</name>
    <name type="synonym">Mytilus polymorpha</name>
    <dbReference type="NCBI Taxonomy" id="45954"/>
    <lineage>
        <taxon>Eukaryota</taxon>
        <taxon>Metazoa</taxon>
        <taxon>Spiralia</taxon>
        <taxon>Lophotrochozoa</taxon>
        <taxon>Mollusca</taxon>
        <taxon>Bivalvia</taxon>
        <taxon>Autobranchia</taxon>
        <taxon>Heteroconchia</taxon>
        <taxon>Euheterodonta</taxon>
        <taxon>Imparidentia</taxon>
        <taxon>Neoheterodontei</taxon>
        <taxon>Myida</taxon>
        <taxon>Dreissenoidea</taxon>
        <taxon>Dreissenidae</taxon>
        <taxon>Dreissena</taxon>
    </lineage>
</organism>
<comment type="caution">
    <text evidence="1">The sequence shown here is derived from an EMBL/GenBank/DDBJ whole genome shotgun (WGS) entry which is preliminary data.</text>
</comment>
<reference evidence="1" key="1">
    <citation type="journal article" date="2019" name="bioRxiv">
        <title>The Genome of the Zebra Mussel, Dreissena polymorpha: A Resource for Invasive Species Research.</title>
        <authorList>
            <person name="McCartney M.A."/>
            <person name="Auch B."/>
            <person name="Kono T."/>
            <person name="Mallez S."/>
            <person name="Zhang Y."/>
            <person name="Obille A."/>
            <person name="Becker A."/>
            <person name="Abrahante J.E."/>
            <person name="Garbe J."/>
            <person name="Badalamenti J.P."/>
            <person name="Herman A."/>
            <person name="Mangelson H."/>
            <person name="Liachko I."/>
            <person name="Sullivan S."/>
            <person name="Sone E.D."/>
            <person name="Koren S."/>
            <person name="Silverstein K.A.T."/>
            <person name="Beckman K.B."/>
            <person name="Gohl D.M."/>
        </authorList>
    </citation>
    <scope>NUCLEOTIDE SEQUENCE</scope>
    <source>
        <strain evidence="1">Duluth1</strain>
        <tissue evidence="1">Whole animal</tissue>
    </source>
</reference>
<protein>
    <submittedName>
        <fullName evidence="1">Uncharacterized protein</fullName>
    </submittedName>
</protein>
<evidence type="ECO:0000313" key="1">
    <source>
        <dbReference type="EMBL" id="KAH3819461.1"/>
    </source>
</evidence>
<gene>
    <name evidence="1" type="ORF">DPMN_121197</name>
</gene>
<name>A0A9D4GQ27_DREPO</name>
<dbReference type="AlphaFoldDB" id="A0A9D4GQ27"/>
<accession>A0A9D4GQ27</accession>
<proteinExistence type="predicted"/>
<keyword evidence="2" id="KW-1185">Reference proteome</keyword>
<dbReference type="EMBL" id="JAIWYP010000005">
    <property type="protein sequence ID" value="KAH3819461.1"/>
    <property type="molecule type" value="Genomic_DNA"/>
</dbReference>
<dbReference type="Proteomes" id="UP000828390">
    <property type="component" value="Unassembled WGS sequence"/>
</dbReference>